<evidence type="ECO:0000259" key="1">
    <source>
        <dbReference type="PROSITE" id="PS51725"/>
    </source>
</evidence>
<evidence type="ECO:0000313" key="2">
    <source>
        <dbReference type="EMBL" id="MBM7643097.1"/>
    </source>
</evidence>
<dbReference type="EMBL" id="JAFBEH010000028">
    <property type="protein sequence ID" value="MBM7643097.1"/>
    <property type="molecule type" value="Genomic_DNA"/>
</dbReference>
<feature type="domain" description="ABM" evidence="1">
    <location>
        <begin position="114"/>
        <end position="203"/>
    </location>
</feature>
<reference evidence="2 3" key="1">
    <citation type="submission" date="2021-01" db="EMBL/GenBank/DDBJ databases">
        <title>Genomic Encyclopedia of Type Strains, Phase IV (KMG-IV): sequencing the most valuable type-strain genomes for metagenomic binning, comparative biology and taxonomic classification.</title>
        <authorList>
            <person name="Goeker M."/>
        </authorList>
    </citation>
    <scope>NUCLEOTIDE SEQUENCE [LARGE SCALE GENOMIC DNA]</scope>
    <source>
        <strain evidence="2 3">DSM 27382</strain>
    </source>
</reference>
<dbReference type="PROSITE" id="PS51725">
    <property type="entry name" value="ABM"/>
    <property type="match status" value="2"/>
</dbReference>
<gene>
    <name evidence="2" type="ORF">JOC28_001398</name>
</gene>
<organism evidence="2 3">
    <name type="scientific">Streptococcus loxodontisalivarius</name>
    <dbReference type="NCBI Taxonomy" id="1349415"/>
    <lineage>
        <taxon>Bacteria</taxon>
        <taxon>Bacillati</taxon>
        <taxon>Bacillota</taxon>
        <taxon>Bacilli</taxon>
        <taxon>Lactobacillales</taxon>
        <taxon>Streptococcaceae</taxon>
        <taxon>Streptococcus</taxon>
    </lineage>
</organism>
<dbReference type="RefSeq" id="WP_205009971.1">
    <property type="nucleotide sequence ID" value="NZ_JAFBEH010000028.1"/>
</dbReference>
<keyword evidence="3" id="KW-1185">Reference proteome</keyword>
<dbReference type="InterPro" id="IPR007138">
    <property type="entry name" value="ABM_dom"/>
</dbReference>
<protein>
    <submittedName>
        <fullName evidence="2">Quinol monooxygenase YgiN</fullName>
    </submittedName>
</protein>
<dbReference type="InterPro" id="IPR011008">
    <property type="entry name" value="Dimeric_a/b-barrel"/>
</dbReference>
<comment type="caution">
    <text evidence="2">The sequence shown here is derived from an EMBL/GenBank/DDBJ whole genome shotgun (WGS) entry which is preliminary data.</text>
</comment>
<accession>A0ABS2PST4</accession>
<feature type="domain" description="ABM" evidence="1">
    <location>
        <begin position="4"/>
        <end position="93"/>
    </location>
</feature>
<dbReference type="PANTHER" id="PTHR33336:SF3">
    <property type="entry name" value="ABM DOMAIN-CONTAINING PROTEIN"/>
    <property type="match status" value="1"/>
</dbReference>
<dbReference type="SUPFAM" id="SSF54909">
    <property type="entry name" value="Dimeric alpha+beta barrel"/>
    <property type="match status" value="2"/>
</dbReference>
<sequence length="216" mass="24593">MEVIFRLFKLGLNLDYQDQYAQVGYDNLSNSIEKEAGTLAMYVNHVENDLTQQVVVEVYRDDAAYQEHVASDHFKAFANLAGQALTSRQVITLRDRKLLEKEEALRSLSGNTYCVKLAQVRVKGGQEEAFADSVLPEMEAAIVKEEGVLVMLAGQDAENPQDWYFYEVYQDLAAYESHRETEHFKTYIEETKDLLEEKELIQLIGDLLVNQGGLKS</sequence>
<dbReference type="Gene3D" id="3.30.70.100">
    <property type="match status" value="1"/>
</dbReference>
<dbReference type="Proteomes" id="UP000697472">
    <property type="component" value="Unassembled WGS sequence"/>
</dbReference>
<dbReference type="GO" id="GO:0004497">
    <property type="term" value="F:monooxygenase activity"/>
    <property type="evidence" value="ECO:0007669"/>
    <property type="project" value="UniProtKB-KW"/>
</dbReference>
<keyword evidence="2" id="KW-0503">Monooxygenase</keyword>
<dbReference type="PANTHER" id="PTHR33336">
    <property type="entry name" value="QUINOL MONOOXYGENASE YGIN-RELATED"/>
    <property type="match status" value="1"/>
</dbReference>
<evidence type="ECO:0000313" key="3">
    <source>
        <dbReference type="Proteomes" id="UP000697472"/>
    </source>
</evidence>
<keyword evidence="2" id="KW-0560">Oxidoreductase</keyword>
<proteinExistence type="predicted"/>
<name>A0ABS2PST4_9STRE</name>
<dbReference type="InterPro" id="IPR050744">
    <property type="entry name" value="AI-2_Isomerase_LsrG"/>
</dbReference>
<dbReference type="Pfam" id="PF03992">
    <property type="entry name" value="ABM"/>
    <property type="match status" value="2"/>
</dbReference>